<sequence>MLTWPLSIILIAYYVNATCHSIIYVACQIYQTVYSFSSVCKVFVQRDFYIFSHLAINYCTLTQVALQAVICVERVVATICVRNYEKNGRSLGIFLLLIAVSVFTTVCKYFSIVTHSLFQLVIPILLEILVYSDDTFSEVSITFLNIPTDSIPDMNILFATCIPLFMTALVIMTFLLKLNRRRLSIIHSTLTYRFQTQQNVCTTRFIAYLSFLQLSQFTIYYGLGLTVRVMKSKLFTSESHWYTIFRTVFYLVPLFTFLLPVLSIYLLRKYRLKQEVNFRSIIAMETKGAEGWRNYEEIVITFPIYIIVQYALTVESLLSAILLIFVQMKYLYLAGYHFNIKLLISGYYLIATIHSILLIAFQIEHIIRSYTYANPCDVFLNHCFYTISHLLLVYGILALPCFQFAMSIERFVATIKFAEYETSGKRMGIMLFILSIAIPAISMAFTYEYKDFTEAVVNSLSTPVHAIPSAIILYIIGISLCTTSLLTVLILCLISQRRNARPNASLSVRYQLAENIKTTKFISMISIVQLLIYLAYALIPVFTLLLPILTMFQMTWLIKKRNIQVRSMVSVQAVGEAGWQNYVDMLNKQWKNPVELMSCNTFVFDEFW</sequence>
<dbReference type="PANTHER" id="PTHR31216">
    <property type="entry name" value="SERPENTINE RECEPTOR CLASS BETA-1-RELATED-RELATED"/>
    <property type="match status" value="1"/>
</dbReference>
<dbReference type="PRINTS" id="PR00699">
    <property type="entry name" value="TMPROTEINSRB"/>
</dbReference>
<reference evidence="8" key="1">
    <citation type="submission" date="2016-11" db="UniProtKB">
        <authorList>
            <consortium name="WormBaseParasite"/>
        </authorList>
    </citation>
    <scope>IDENTIFICATION</scope>
</reference>
<evidence type="ECO:0000256" key="6">
    <source>
        <dbReference type="SAM" id="Phobius"/>
    </source>
</evidence>
<dbReference type="Pfam" id="PF10292">
    <property type="entry name" value="7TM_GPCR_Srab"/>
    <property type="match status" value="1"/>
</dbReference>
<dbReference type="InterPro" id="IPR000344">
    <property type="entry name" value="7TM_GPCR_serpentine_rcpt_Sra"/>
</dbReference>
<keyword evidence="3 6" id="KW-0812">Transmembrane</keyword>
<feature type="transmembrane region" description="Helical" evidence="6">
    <location>
        <begin position="541"/>
        <end position="558"/>
    </location>
</feature>
<proteinExistence type="inferred from homology"/>
<organism evidence="7 8">
    <name type="scientific">Heterorhabditis bacteriophora</name>
    <name type="common">Entomopathogenic nematode worm</name>
    <dbReference type="NCBI Taxonomy" id="37862"/>
    <lineage>
        <taxon>Eukaryota</taxon>
        <taxon>Metazoa</taxon>
        <taxon>Ecdysozoa</taxon>
        <taxon>Nematoda</taxon>
        <taxon>Chromadorea</taxon>
        <taxon>Rhabditida</taxon>
        <taxon>Rhabditina</taxon>
        <taxon>Rhabditomorpha</taxon>
        <taxon>Strongyloidea</taxon>
        <taxon>Heterorhabditidae</taxon>
        <taxon>Heterorhabditis</taxon>
    </lineage>
</organism>
<evidence type="ECO:0000256" key="1">
    <source>
        <dbReference type="ARBA" id="ARBA00004141"/>
    </source>
</evidence>
<dbReference type="AlphaFoldDB" id="A0A1I7X7M7"/>
<feature type="transmembrane region" description="Helical" evidence="6">
    <location>
        <begin position="427"/>
        <end position="447"/>
    </location>
</feature>
<dbReference type="GO" id="GO:0007606">
    <property type="term" value="P:sensory perception of chemical stimulus"/>
    <property type="evidence" value="ECO:0007669"/>
    <property type="project" value="InterPro"/>
</dbReference>
<protein>
    <submittedName>
        <fullName evidence="8">Serpentine receptor class gamma</fullName>
    </submittedName>
</protein>
<dbReference type="GO" id="GO:0004930">
    <property type="term" value="F:G protein-coupled receptor activity"/>
    <property type="evidence" value="ECO:0007669"/>
    <property type="project" value="InterPro"/>
</dbReference>
<evidence type="ECO:0000256" key="5">
    <source>
        <dbReference type="ARBA" id="ARBA00023136"/>
    </source>
</evidence>
<evidence type="ECO:0000256" key="4">
    <source>
        <dbReference type="ARBA" id="ARBA00022989"/>
    </source>
</evidence>
<comment type="subcellular location">
    <subcellularLocation>
        <location evidence="1">Membrane</location>
        <topology evidence="1">Multi-pass membrane protein</topology>
    </subcellularLocation>
</comment>
<feature type="transmembrane region" description="Helical" evidence="6">
    <location>
        <begin position="387"/>
        <end position="406"/>
    </location>
</feature>
<dbReference type="Pfam" id="PF02117">
    <property type="entry name" value="7TM_GPCR_Sra"/>
    <property type="match status" value="1"/>
</dbReference>
<feature type="transmembrane region" description="Helical" evidence="6">
    <location>
        <begin position="467"/>
        <end position="494"/>
    </location>
</feature>
<keyword evidence="5 6" id="KW-0472">Membrane</keyword>
<feature type="transmembrane region" description="Helical" evidence="6">
    <location>
        <begin position="205"/>
        <end position="223"/>
    </location>
</feature>
<feature type="transmembrane region" description="Helical" evidence="6">
    <location>
        <begin position="90"/>
        <end position="110"/>
    </location>
</feature>
<feature type="transmembrane region" description="Helical" evidence="6">
    <location>
        <begin position="347"/>
        <end position="367"/>
    </location>
</feature>
<dbReference type="InterPro" id="IPR019408">
    <property type="entry name" value="7TM_GPCR_serpentine_rcpt_Srab"/>
</dbReference>
<feature type="transmembrane region" description="Helical" evidence="6">
    <location>
        <begin position="318"/>
        <end position="335"/>
    </location>
</feature>
<feature type="transmembrane region" description="Helical" evidence="6">
    <location>
        <begin position="294"/>
        <end position="312"/>
    </location>
</feature>
<name>A0A1I7X7M7_HETBA</name>
<feature type="transmembrane region" description="Helical" evidence="6">
    <location>
        <begin position="48"/>
        <end position="70"/>
    </location>
</feature>
<dbReference type="WBParaSite" id="Hba_13627">
    <property type="protein sequence ID" value="Hba_13627"/>
    <property type="gene ID" value="Hba_13627"/>
</dbReference>
<feature type="transmembrane region" description="Helical" evidence="6">
    <location>
        <begin position="243"/>
        <end position="267"/>
    </location>
</feature>
<comment type="similarity">
    <text evidence="2">Belongs to the nematode receptor-like protein srb family.</text>
</comment>
<dbReference type="PANTHER" id="PTHR31216:SF11">
    <property type="entry name" value="SERPENTINE RECEPTOR CLASS BETA-16-RELATED"/>
    <property type="match status" value="1"/>
</dbReference>
<feature type="transmembrane region" description="Helical" evidence="6">
    <location>
        <begin position="156"/>
        <end position="176"/>
    </location>
</feature>
<dbReference type="InterPro" id="IPR002184">
    <property type="entry name" value="7TM_GPCR_serpentine_rcpt_Srb"/>
</dbReference>
<evidence type="ECO:0000256" key="3">
    <source>
        <dbReference type="ARBA" id="ARBA00022692"/>
    </source>
</evidence>
<feature type="transmembrane region" description="Helical" evidence="6">
    <location>
        <begin position="6"/>
        <end position="27"/>
    </location>
</feature>
<evidence type="ECO:0000313" key="8">
    <source>
        <dbReference type="WBParaSite" id="Hba_13627"/>
    </source>
</evidence>
<evidence type="ECO:0000256" key="2">
    <source>
        <dbReference type="ARBA" id="ARBA00006860"/>
    </source>
</evidence>
<keyword evidence="4 6" id="KW-1133">Transmembrane helix</keyword>
<dbReference type="GO" id="GO:0016020">
    <property type="term" value="C:membrane"/>
    <property type="evidence" value="ECO:0007669"/>
    <property type="project" value="UniProtKB-SubCell"/>
</dbReference>
<keyword evidence="7" id="KW-1185">Reference proteome</keyword>
<evidence type="ECO:0000313" key="7">
    <source>
        <dbReference type="Proteomes" id="UP000095283"/>
    </source>
</evidence>
<dbReference type="Proteomes" id="UP000095283">
    <property type="component" value="Unplaced"/>
</dbReference>
<accession>A0A1I7X7M7</accession>